<name>W9QBW4_9ROSA</name>
<reference evidence="3" key="1">
    <citation type="submission" date="2013-01" db="EMBL/GenBank/DDBJ databases">
        <title>Draft Genome Sequence of a Mulberry Tree, Morus notabilis C.K. Schneid.</title>
        <authorList>
            <person name="He N."/>
            <person name="Zhao S."/>
        </authorList>
    </citation>
    <scope>NUCLEOTIDE SEQUENCE</scope>
</reference>
<evidence type="ECO:0000313" key="2">
    <source>
        <dbReference type="EMBL" id="EXB23817.1"/>
    </source>
</evidence>
<gene>
    <name evidence="2" type="ORF">L484_009578</name>
</gene>
<dbReference type="EMBL" id="KE343326">
    <property type="protein sequence ID" value="EXB23817.1"/>
    <property type="molecule type" value="Genomic_DNA"/>
</dbReference>
<evidence type="ECO:0000256" key="1">
    <source>
        <dbReference type="SAM" id="Coils"/>
    </source>
</evidence>
<organism evidence="2 3">
    <name type="scientific">Morus notabilis</name>
    <dbReference type="NCBI Taxonomy" id="981085"/>
    <lineage>
        <taxon>Eukaryota</taxon>
        <taxon>Viridiplantae</taxon>
        <taxon>Streptophyta</taxon>
        <taxon>Embryophyta</taxon>
        <taxon>Tracheophyta</taxon>
        <taxon>Spermatophyta</taxon>
        <taxon>Magnoliopsida</taxon>
        <taxon>eudicotyledons</taxon>
        <taxon>Gunneridae</taxon>
        <taxon>Pentapetalae</taxon>
        <taxon>rosids</taxon>
        <taxon>fabids</taxon>
        <taxon>Rosales</taxon>
        <taxon>Moraceae</taxon>
        <taxon>Moreae</taxon>
        <taxon>Morus</taxon>
    </lineage>
</organism>
<dbReference type="Proteomes" id="UP000030645">
    <property type="component" value="Unassembled WGS sequence"/>
</dbReference>
<keyword evidence="1" id="KW-0175">Coiled coil</keyword>
<evidence type="ECO:0000313" key="3">
    <source>
        <dbReference type="Proteomes" id="UP000030645"/>
    </source>
</evidence>
<feature type="coiled-coil region" evidence="1">
    <location>
        <begin position="28"/>
        <end position="55"/>
    </location>
</feature>
<dbReference type="AlphaFoldDB" id="W9QBW4"/>
<keyword evidence="3" id="KW-1185">Reference proteome</keyword>
<proteinExistence type="predicted"/>
<sequence>MVLDLIQALIQKQQQSDEADRFLIRENQRVIERKLEEIMRENVRLRDTMTSISQNQRFMTQKLNQVEAVDE</sequence>
<accession>W9QBW4</accession>
<protein>
    <submittedName>
        <fullName evidence="2">Uncharacterized protein</fullName>
    </submittedName>
</protein>